<comment type="similarity">
    <text evidence="1">Belongs to the DNA2/NAM7 helicase family.</text>
</comment>
<accession>A0ABU1G3E0</accession>
<keyword evidence="3" id="KW-0378">Hydrolase</keyword>
<sequence>MSAANESSGVGQWLRYWRNSLADAESGRGALKDKELKSLWSVETKIYQEGRLPSAHPVLARLFEDEPEETQLVRVVLRPAVYRSLQEHGKRKQALFPEVVTPLICVLWVTRQGDLIPAEPPVIPRDLLSPQADDRFTLGEVEAQDQLLTREAVSVWSQHEALALVEEGDTEAQEGRWRTYYEVSRRLFEQLVALEPLKANFESLGEARLFKVEPQAKGAAQHILNLYDWLGETDRTLPLLERYALSGPEEGHRPCIEALARLDTRLGHANTAYPMASAQRDALAQAMAMEEGEILAVNGPPGTGKTTFVLSVVASRWVKAALEESEPPLIVAASTNNQAVTNILAAFAKDFEENDGPLGGRWLPGIDSYGGFYPARSREDEAAKEYQTPAFYRRLEHPEYLERAEGEFLSCARAAFDDEAVNDVTAVRQHLHGELKKTRDRLTDIQRCWRKLCDLAERLGEDAEAKQLNERQTLEALCGEQGAIEEALRRWKRFCADEPLWLSVLSVLPPVARRRRLQRELFIDEALNDRAKAIIHGAAAKSPEAALQSWLDERQARIERLRQEIEARQELLDERAAEASRLQSLLPEAADFDSLDAIDKSLDTSLRFSLFRLAVHYWEARWLEDCRAQARQLAEEAKEREKTGIKSVRPRWRRRMKLTPCIVSTLHALPSHMMHGVYEGPGRFRQEYLENEIDLLIIDEAGQVAPEVAGASFALAKRALVIGDVHQIKPVSTQVKSVDVGNLRHQSLLDAVDDYDELRDTGRSVVDGSVMRIAQLASRYRYLAEAEPGMFLQEHRRCLNAIIAYCNDLCYRGVLLPMRNTPAKDPTWPPFSYVHVDGRVESPPSGSRVNRLEAETLAEWLATHRGSLEDRHGKSLHEIVGVVTPFKAQAHLIIEACRARDIPVGDDSYAVTVGTVHALQGAERPIILFSAVYSRHDDGGFIDRDPSMLNVAVSRAKDSFMVFGDMDVIAGAAPGSPRYLLGRYLFADENNAQVFTIDTARPDLLALCRHPQVINDAEEHDRCIQQLLESVRYHVALVSPWISLEKLRETELLQCLFHAVERGVEVTVYVDHHFNTTSANQPNAQKVAKLSRCQEALQEGGVRVRVVKGVHSKLIMADDRFMCVGSYNWASAARSGPYKNMETSMLYSGNLREEIHIQLDALNHRAMPDERDESQSLAGESVG</sequence>
<keyword evidence="4" id="KW-0347">Helicase</keyword>
<dbReference type="EMBL" id="JARWAK010000009">
    <property type="protein sequence ID" value="MDR5867460.1"/>
    <property type="molecule type" value="Genomic_DNA"/>
</dbReference>
<protein>
    <submittedName>
        <fullName evidence="8">AAA domain-containing protein</fullName>
    </submittedName>
</protein>
<dbReference type="PIRSF" id="PIRSF026306">
    <property type="entry name" value="UCP026306"/>
    <property type="match status" value="1"/>
</dbReference>
<dbReference type="Gene3D" id="3.30.870.10">
    <property type="entry name" value="Endonuclease Chain A"/>
    <property type="match status" value="1"/>
</dbReference>
<organism evidence="8 9">
    <name type="scientific">Halomonas koreensis</name>
    <dbReference type="NCBI Taxonomy" id="245385"/>
    <lineage>
        <taxon>Bacteria</taxon>
        <taxon>Pseudomonadati</taxon>
        <taxon>Pseudomonadota</taxon>
        <taxon>Gammaproteobacteria</taxon>
        <taxon>Oceanospirillales</taxon>
        <taxon>Halomonadaceae</taxon>
        <taxon>Halomonas</taxon>
    </lineage>
</organism>
<evidence type="ECO:0000256" key="1">
    <source>
        <dbReference type="ARBA" id="ARBA00007913"/>
    </source>
</evidence>
<evidence type="ECO:0000259" key="7">
    <source>
        <dbReference type="PROSITE" id="PS50035"/>
    </source>
</evidence>
<keyword evidence="5" id="KW-0067">ATP-binding</keyword>
<dbReference type="Gene3D" id="3.40.50.300">
    <property type="entry name" value="P-loop containing nucleotide triphosphate hydrolases"/>
    <property type="match status" value="3"/>
</dbReference>
<evidence type="ECO:0000256" key="5">
    <source>
        <dbReference type="ARBA" id="ARBA00022840"/>
    </source>
</evidence>
<evidence type="ECO:0000313" key="8">
    <source>
        <dbReference type="EMBL" id="MDR5867460.1"/>
    </source>
</evidence>
<dbReference type="PANTHER" id="PTHR43788:SF8">
    <property type="entry name" value="DNA-BINDING PROTEIN SMUBP-2"/>
    <property type="match status" value="1"/>
</dbReference>
<proteinExistence type="inferred from homology"/>
<dbReference type="InterPro" id="IPR047187">
    <property type="entry name" value="SF1_C_Upf1"/>
</dbReference>
<evidence type="ECO:0000313" key="9">
    <source>
        <dbReference type="Proteomes" id="UP001264519"/>
    </source>
</evidence>
<dbReference type="InterPro" id="IPR050534">
    <property type="entry name" value="Coronavir_polyprotein_1ab"/>
</dbReference>
<dbReference type="RefSeq" id="WP_309653051.1">
    <property type="nucleotide sequence ID" value="NZ_JARWAK010000009.1"/>
</dbReference>
<dbReference type="InterPro" id="IPR001736">
    <property type="entry name" value="PLipase_D/transphosphatidylase"/>
</dbReference>
<dbReference type="InterPro" id="IPR041677">
    <property type="entry name" value="DNA2/NAM7_AAA_11"/>
</dbReference>
<evidence type="ECO:0000256" key="2">
    <source>
        <dbReference type="ARBA" id="ARBA00022741"/>
    </source>
</evidence>
<dbReference type="PROSITE" id="PS50035">
    <property type="entry name" value="PLD"/>
    <property type="match status" value="1"/>
</dbReference>
<feature type="domain" description="PLD phosphodiesterase" evidence="7">
    <location>
        <begin position="1111"/>
        <end position="1133"/>
    </location>
</feature>
<dbReference type="InterPro" id="IPR016834">
    <property type="entry name" value="UCP026306"/>
</dbReference>
<comment type="caution">
    <text evidence="8">The sequence shown here is derived from an EMBL/GenBank/DDBJ whole genome shotgun (WGS) entry which is preliminary data.</text>
</comment>
<dbReference type="SUPFAM" id="SSF56024">
    <property type="entry name" value="Phospholipase D/nuclease"/>
    <property type="match status" value="1"/>
</dbReference>
<dbReference type="Pfam" id="PF13087">
    <property type="entry name" value="AAA_12"/>
    <property type="match status" value="1"/>
</dbReference>
<dbReference type="Proteomes" id="UP001264519">
    <property type="component" value="Unassembled WGS sequence"/>
</dbReference>
<evidence type="ECO:0000256" key="4">
    <source>
        <dbReference type="ARBA" id="ARBA00022806"/>
    </source>
</evidence>
<dbReference type="PANTHER" id="PTHR43788">
    <property type="entry name" value="DNA2/NAM7 HELICASE FAMILY MEMBER"/>
    <property type="match status" value="1"/>
</dbReference>
<gene>
    <name evidence="8" type="ORF">QC818_11730</name>
</gene>
<keyword evidence="6" id="KW-0175">Coiled coil</keyword>
<dbReference type="InterPro" id="IPR027417">
    <property type="entry name" value="P-loop_NTPase"/>
</dbReference>
<keyword evidence="2" id="KW-0547">Nucleotide-binding</keyword>
<evidence type="ECO:0000256" key="3">
    <source>
        <dbReference type="ARBA" id="ARBA00022801"/>
    </source>
</evidence>
<dbReference type="Pfam" id="PF13091">
    <property type="entry name" value="PLDc_2"/>
    <property type="match status" value="1"/>
</dbReference>
<feature type="coiled-coil region" evidence="6">
    <location>
        <begin position="551"/>
        <end position="582"/>
    </location>
</feature>
<dbReference type="InterPro" id="IPR041679">
    <property type="entry name" value="DNA2/NAM7-like_C"/>
</dbReference>
<keyword evidence="9" id="KW-1185">Reference proteome</keyword>
<dbReference type="SUPFAM" id="SSF52540">
    <property type="entry name" value="P-loop containing nucleoside triphosphate hydrolases"/>
    <property type="match status" value="1"/>
</dbReference>
<name>A0ABU1G3E0_9GAMM</name>
<dbReference type="Pfam" id="PF13086">
    <property type="entry name" value="AAA_11"/>
    <property type="match status" value="1"/>
</dbReference>
<dbReference type="InterPro" id="IPR025202">
    <property type="entry name" value="PLD-like_dom"/>
</dbReference>
<reference evidence="8 9" key="1">
    <citation type="submission" date="2023-04" db="EMBL/GenBank/DDBJ databases">
        <title>A long-awaited taxogenomic arrangement of the family Halomonadaceae.</title>
        <authorList>
            <person name="De La Haba R."/>
            <person name="Chuvochina M."/>
            <person name="Wittouck S."/>
            <person name="Arahal D.R."/>
            <person name="Sanchez-Porro C."/>
            <person name="Hugenholtz P."/>
            <person name="Ventosa A."/>
        </authorList>
    </citation>
    <scope>NUCLEOTIDE SEQUENCE [LARGE SCALE GENOMIC DNA]</scope>
    <source>
        <strain evidence="8 9">DSM 23530</strain>
    </source>
</reference>
<evidence type="ECO:0000256" key="6">
    <source>
        <dbReference type="SAM" id="Coils"/>
    </source>
</evidence>
<dbReference type="CDD" id="cd18808">
    <property type="entry name" value="SF1_C_Upf1"/>
    <property type="match status" value="1"/>
</dbReference>